<feature type="domain" description="Transposase IS66 central" evidence="1">
    <location>
        <begin position="29"/>
        <end position="75"/>
    </location>
</feature>
<dbReference type="Proteomes" id="UP001595748">
    <property type="component" value="Unassembled WGS sequence"/>
</dbReference>
<comment type="caution">
    <text evidence="2">The sequence shown here is derived from an EMBL/GenBank/DDBJ whole genome shotgun (WGS) entry which is preliminary data.</text>
</comment>
<keyword evidence="3" id="KW-1185">Reference proteome</keyword>
<dbReference type="RefSeq" id="WP_380075747.1">
    <property type="nucleotide sequence ID" value="NZ_JBHRZF010000021.1"/>
</dbReference>
<dbReference type="EMBL" id="JBHRZF010000021">
    <property type="protein sequence ID" value="MFC3859585.1"/>
    <property type="molecule type" value="Genomic_DNA"/>
</dbReference>
<evidence type="ECO:0000313" key="2">
    <source>
        <dbReference type="EMBL" id="MFC3859585.1"/>
    </source>
</evidence>
<proteinExistence type="predicted"/>
<accession>A0ABV8A5N8</accession>
<protein>
    <submittedName>
        <fullName evidence="2">Transposase</fullName>
    </submittedName>
</protein>
<evidence type="ECO:0000259" key="1">
    <source>
        <dbReference type="Pfam" id="PF03050"/>
    </source>
</evidence>
<gene>
    <name evidence="2" type="ORF">ACFOPQ_02215</name>
</gene>
<organism evidence="2 3">
    <name type="scientific">Deinococcus antarcticus</name>
    <dbReference type="NCBI Taxonomy" id="1298767"/>
    <lineage>
        <taxon>Bacteria</taxon>
        <taxon>Thermotogati</taxon>
        <taxon>Deinococcota</taxon>
        <taxon>Deinococci</taxon>
        <taxon>Deinococcales</taxon>
        <taxon>Deinococcaceae</taxon>
        <taxon>Deinococcus</taxon>
    </lineage>
</organism>
<dbReference type="InterPro" id="IPR052344">
    <property type="entry name" value="Transposase-related"/>
</dbReference>
<reference evidence="3" key="1">
    <citation type="journal article" date="2019" name="Int. J. Syst. Evol. Microbiol.">
        <title>The Global Catalogue of Microorganisms (GCM) 10K type strain sequencing project: providing services to taxonomists for standard genome sequencing and annotation.</title>
        <authorList>
            <consortium name="The Broad Institute Genomics Platform"/>
            <consortium name="The Broad Institute Genome Sequencing Center for Infectious Disease"/>
            <person name="Wu L."/>
            <person name="Ma J."/>
        </authorList>
    </citation>
    <scope>NUCLEOTIDE SEQUENCE [LARGE SCALE GENOMIC DNA]</scope>
    <source>
        <strain evidence="3">CCTCC AB 2013263</strain>
    </source>
</reference>
<dbReference type="Pfam" id="PF03050">
    <property type="entry name" value="DDE_Tnp_IS66"/>
    <property type="match status" value="1"/>
</dbReference>
<name>A0ABV8A5N8_9DEIO</name>
<dbReference type="InterPro" id="IPR004291">
    <property type="entry name" value="Transposase_IS66_central"/>
</dbReference>
<evidence type="ECO:0000313" key="3">
    <source>
        <dbReference type="Proteomes" id="UP001595748"/>
    </source>
</evidence>
<dbReference type="PANTHER" id="PTHR33678">
    <property type="entry name" value="BLL1576 PROTEIN"/>
    <property type="match status" value="1"/>
</dbReference>
<dbReference type="PANTHER" id="PTHR33678:SF2">
    <property type="match status" value="1"/>
</dbReference>
<sequence length="103" mass="11863">MKGRIHRLLSRTDLRTPESERLRVGLWKQQEKGRLLRFLDRPGSPPTNNAAERQLRRVVITRKVSQCSKKKRAAEAHMRIKSVVETARLRGGDPVKVLVSLSR</sequence>